<gene>
    <name evidence="1" type="ORF">GCU56_08525</name>
</gene>
<organism evidence="1 2">
    <name type="scientific">Geodermatophilus sabuli</name>
    <dbReference type="NCBI Taxonomy" id="1564158"/>
    <lineage>
        <taxon>Bacteria</taxon>
        <taxon>Bacillati</taxon>
        <taxon>Actinomycetota</taxon>
        <taxon>Actinomycetes</taxon>
        <taxon>Geodermatophilales</taxon>
        <taxon>Geodermatophilaceae</taxon>
        <taxon>Geodermatophilus</taxon>
    </lineage>
</organism>
<dbReference type="RefSeq" id="WP_163481101.1">
    <property type="nucleotide sequence ID" value="NZ_JAAGWF010000008.1"/>
</dbReference>
<sequence>MRGRDDVWVVELGSRYEDGPWSFGVDVLELRGEPVSRETVHVTEGWPAPEWRAAWRAAPPG</sequence>
<reference evidence="1 2" key="1">
    <citation type="submission" date="2020-02" db="EMBL/GenBank/DDBJ databases">
        <title>Geodermatophilus sabuli CPCC 205279 I12A-02694.</title>
        <authorList>
            <person name="Jiang Z."/>
        </authorList>
    </citation>
    <scope>NUCLEOTIDE SEQUENCE [LARGE SCALE GENOMIC DNA]</scope>
    <source>
        <strain evidence="1 2">I12A-02694</strain>
    </source>
</reference>
<comment type="caution">
    <text evidence="1">The sequence shown here is derived from an EMBL/GenBank/DDBJ whole genome shotgun (WGS) entry which is preliminary data.</text>
</comment>
<accession>A0A7K3W147</accession>
<keyword evidence="2" id="KW-1185">Reference proteome</keyword>
<evidence type="ECO:0000313" key="1">
    <source>
        <dbReference type="EMBL" id="NEK57914.1"/>
    </source>
</evidence>
<name>A0A7K3W147_9ACTN</name>
<dbReference type="AlphaFoldDB" id="A0A7K3W147"/>
<dbReference type="Proteomes" id="UP000470246">
    <property type="component" value="Unassembled WGS sequence"/>
</dbReference>
<proteinExistence type="predicted"/>
<evidence type="ECO:0000313" key="2">
    <source>
        <dbReference type="Proteomes" id="UP000470246"/>
    </source>
</evidence>
<protein>
    <submittedName>
        <fullName evidence="1">Uncharacterized protein</fullName>
    </submittedName>
</protein>
<dbReference type="EMBL" id="JAAGWF010000008">
    <property type="protein sequence ID" value="NEK57914.1"/>
    <property type="molecule type" value="Genomic_DNA"/>
</dbReference>